<dbReference type="InterPro" id="IPR005564">
    <property type="entry name" value="Major_capsid_GpE"/>
</dbReference>
<dbReference type="Gene3D" id="3.15.30.10">
    <property type="entry name" value="putative capsid protein of prophage domain like"/>
    <property type="match status" value="1"/>
</dbReference>
<dbReference type="AlphaFoldDB" id="A0A2X7F1H4"/>
<evidence type="ECO:0000313" key="2">
    <source>
        <dbReference type="Proteomes" id="UP000250671"/>
    </source>
</evidence>
<dbReference type="Proteomes" id="UP000250671">
    <property type="component" value="Unassembled WGS sequence"/>
</dbReference>
<protein>
    <submittedName>
        <fullName evidence="1">Prophage major capsid protein</fullName>
    </submittedName>
</protein>
<accession>A0A2X7F1H4</accession>
<dbReference type="Gene3D" id="3.30.1930.10">
    <property type="entry name" value="capsid protein of prophage domain"/>
    <property type="match status" value="1"/>
</dbReference>
<evidence type="ECO:0000313" key="1">
    <source>
        <dbReference type="EMBL" id="SQP79863.1"/>
    </source>
</evidence>
<sequence length="351" mass="39051">MTAPQLVSTPTLLKNIGREDVPEFKFNPLFTTLFFPNVATFSTRDIALDTLDIESVVMSPFCSPMSGSQVMRDKGFTTNTFTPGYMKPKHVIDPTKTIMRMAGEQIGNGQSSPALRRLKMVHDSQKKQLTAIKARVEWLAVNAITTGRNVIEGEGIERYEIDWGLPATNHITQAGGKEWSKQDAETFDPVSDIEAYADFSEGVVNIIVMGGEAWRILRSFRRFRELLDTRRGSNSSLELALKDLGGVVSFKGYLGDVAIVVYSGRYNDENGQQQYFLKQSMMVFGNTENKGLVAYGAIMDQDAAREGFSEGMYYPKNYIVPGDPAIEYVQTHSAPQPVPVNIGRFVTVEVK</sequence>
<dbReference type="EMBL" id="UCZA01000002">
    <property type="protein sequence ID" value="SQP79863.1"/>
    <property type="molecule type" value="Genomic_DNA"/>
</dbReference>
<name>A0A2X7F1H4_ECOLX</name>
<dbReference type="RefSeq" id="WP_112020034.1">
    <property type="nucleotide sequence ID" value="NZ_UCZA01000002.1"/>
</dbReference>
<dbReference type="HAMAP" id="MF_04133">
    <property type="entry name" value="CAPSID_LAMBDA"/>
    <property type="match status" value="1"/>
</dbReference>
<organism evidence="1 2">
    <name type="scientific">Escherichia coli</name>
    <dbReference type="NCBI Taxonomy" id="562"/>
    <lineage>
        <taxon>Bacteria</taxon>
        <taxon>Pseudomonadati</taxon>
        <taxon>Pseudomonadota</taxon>
        <taxon>Gammaproteobacteria</taxon>
        <taxon>Enterobacterales</taxon>
        <taxon>Enterobacteriaceae</taxon>
        <taxon>Escherichia</taxon>
    </lineage>
</organism>
<dbReference type="Pfam" id="PF03864">
    <property type="entry name" value="Phage_cap_E"/>
    <property type="match status" value="1"/>
</dbReference>
<proteinExistence type="inferred from homology"/>
<reference evidence="1 2" key="1">
    <citation type="submission" date="2018-06" db="EMBL/GenBank/DDBJ databases">
        <authorList>
            <consortium name="Pathogen Informatics"/>
            <person name="Doyle S."/>
        </authorList>
    </citation>
    <scope>NUCLEOTIDE SEQUENCE [LARGE SCALE GENOMIC DNA]</scope>
    <source>
        <strain evidence="1 2">VREC0535</strain>
    </source>
</reference>
<gene>
    <name evidence="1" type="ORF">SAMEA3752557_00525</name>
</gene>